<dbReference type="PANTHER" id="PTHR13754">
    <property type="entry name" value="METALLO-BETA-LACTAMASE SUPERFAMILY PROTEIN"/>
    <property type="match status" value="1"/>
</dbReference>
<protein>
    <recommendedName>
        <fullName evidence="1">Metallo-beta-lactamase domain-containing protein</fullName>
    </recommendedName>
</protein>
<dbReference type="InterPro" id="IPR001279">
    <property type="entry name" value="Metallo-B-lactamas"/>
</dbReference>
<dbReference type="InterPro" id="IPR036866">
    <property type="entry name" value="RibonucZ/Hydroxyglut_hydro"/>
</dbReference>
<dbReference type="InterPro" id="IPR041712">
    <property type="entry name" value="DHPS-like_MBL-fold"/>
</dbReference>
<dbReference type="EMBL" id="CAJMWW010000091">
    <property type="protein sequence ID" value="CAE6439109.1"/>
    <property type="molecule type" value="Genomic_DNA"/>
</dbReference>
<evidence type="ECO:0000313" key="2">
    <source>
        <dbReference type="EMBL" id="CAE6439109.1"/>
    </source>
</evidence>
<dbReference type="InterPro" id="IPR052926">
    <property type="entry name" value="Metallo-beta-lactamase_dom"/>
</dbReference>
<gene>
    <name evidence="2" type="ORF">RDB_LOCUS88771</name>
</gene>
<feature type="domain" description="Metallo-beta-lactamase" evidence="1">
    <location>
        <begin position="77"/>
        <end position="201"/>
    </location>
</feature>
<dbReference type="Pfam" id="PF00753">
    <property type="entry name" value="Lactamase_B"/>
    <property type="match status" value="1"/>
</dbReference>
<dbReference type="Gene3D" id="3.60.15.10">
    <property type="entry name" value="Ribonuclease Z/Hydroxyacylglutathione hydrolase-like"/>
    <property type="match status" value="1"/>
</dbReference>
<dbReference type="SUPFAM" id="SSF56281">
    <property type="entry name" value="Metallo-hydrolase/oxidoreductase"/>
    <property type="match status" value="1"/>
</dbReference>
<name>A0A8H3ATC7_9AGAM</name>
<evidence type="ECO:0000313" key="3">
    <source>
        <dbReference type="Proteomes" id="UP000663841"/>
    </source>
</evidence>
<reference evidence="2" key="1">
    <citation type="submission" date="2021-01" db="EMBL/GenBank/DDBJ databases">
        <authorList>
            <person name="Kaushik A."/>
        </authorList>
    </citation>
    <scope>NUCLEOTIDE SEQUENCE</scope>
    <source>
        <strain evidence="2">AG3-T5</strain>
    </source>
</reference>
<dbReference type="AlphaFoldDB" id="A0A8H3ATC7"/>
<proteinExistence type="predicted"/>
<accession>A0A8H3ATC7</accession>
<sequence>MASVPLVKVNSLTLDIIVDNSIEWMTKLPPGFIHEIKRHLTDNPPYDAQKQAPFADLDNYCCGAHGLSILITTEVGNEIRRVLFDTGPEPKSITRNLAALRTPVESIERIVLSHWHRDHSGGIIAALEQIALARAKNQAESSHLRADSPSVVVDLHPDRPIARGIAPPPTGKVICRLPEDPTHSDVLAAGGVVETHAEGHLVAGNSVWISGEIPRVTSFETGLLGAVRWREFHSTSSEETRGEWVPEEDIMDERYVAIDVLGKGLVLLSACSHAGICNVIHAATTAFPERPIHTIVGGLHLAGPELQDRVGPTVDFISERLIPTPSYVLPMHCTGFNAKVALAQALGGACVPVGTGMCIEFKGSDSKSDERLMGARIHD</sequence>
<comment type="caution">
    <text evidence="2">The sequence shown here is derived from an EMBL/GenBank/DDBJ whole genome shotgun (WGS) entry which is preliminary data.</text>
</comment>
<dbReference type="PANTHER" id="PTHR13754:SF13">
    <property type="entry name" value="METALLO-BETA-LACTAMASE SUPERFAMILY PROTEIN (AFU_ORTHOLOGUE AFUA_3G07630)"/>
    <property type="match status" value="1"/>
</dbReference>
<dbReference type="CDD" id="cd07713">
    <property type="entry name" value="DHPS-like_MBL-fold"/>
    <property type="match status" value="1"/>
</dbReference>
<evidence type="ECO:0000259" key="1">
    <source>
        <dbReference type="Pfam" id="PF00753"/>
    </source>
</evidence>
<dbReference type="Proteomes" id="UP000663841">
    <property type="component" value="Unassembled WGS sequence"/>
</dbReference>
<dbReference type="GO" id="GO:0016740">
    <property type="term" value="F:transferase activity"/>
    <property type="evidence" value="ECO:0007669"/>
    <property type="project" value="TreeGrafter"/>
</dbReference>
<organism evidence="2 3">
    <name type="scientific">Rhizoctonia solani</name>
    <dbReference type="NCBI Taxonomy" id="456999"/>
    <lineage>
        <taxon>Eukaryota</taxon>
        <taxon>Fungi</taxon>
        <taxon>Dikarya</taxon>
        <taxon>Basidiomycota</taxon>
        <taxon>Agaricomycotina</taxon>
        <taxon>Agaricomycetes</taxon>
        <taxon>Cantharellales</taxon>
        <taxon>Ceratobasidiaceae</taxon>
        <taxon>Rhizoctonia</taxon>
    </lineage>
</organism>